<feature type="region of interest" description="Disordered" evidence="1">
    <location>
        <begin position="204"/>
        <end position="274"/>
    </location>
</feature>
<gene>
    <name evidence="3" type="ORF">SAMN05444336_102456</name>
</gene>
<reference evidence="3 4" key="1">
    <citation type="submission" date="2016-10" db="EMBL/GenBank/DDBJ databases">
        <authorList>
            <person name="de Groot N.N."/>
        </authorList>
    </citation>
    <scope>NUCLEOTIDE SEQUENCE [LARGE SCALE GENOMIC DNA]</scope>
    <source>
        <strain evidence="3 4">DSM 17890</strain>
    </source>
</reference>
<evidence type="ECO:0000313" key="4">
    <source>
        <dbReference type="Proteomes" id="UP000199118"/>
    </source>
</evidence>
<dbReference type="EMBL" id="FNMZ01000002">
    <property type="protein sequence ID" value="SDW82701.1"/>
    <property type="molecule type" value="Genomic_DNA"/>
</dbReference>
<evidence type="ECO:0000259" key="2">
    <source>
        <dbReference type="Pfam" id="PF09851"/>
    </source>
</evidence>
<name>A0A1H2WQ37_9RHOB</name>
<dbReference type="Proteomes" id="UP000199118">
    <property type="component" value="Unassembled WGS sequence"/>
</dbReference>
<proteinExistence type="predicted"/>
<dbReference type="AlphaFoldDB" id="A0A1H2WQ37"/>
<dbReference type="RefSeq" id="WP_092680697.1">
    <property type="nucleotide sequence ID" value="NZ_FNMZ01000002.1"/>
</dbReference>
<dbReference type="OrthoDB" id="1778949at2"/>
<evidence type="ECO:0000313" key="3">
    <source>
        <dbReference type="EMBL" id="SDW82701.1"/>
    </source>
</evidence>
<dbReference type="STRING" id="356660.SAMN05444336_102456"/>
<feature type="domain" description="SHOCT" evidence="2">
    <location>
        <begin position="279"/>
        <end position="303"/>
    </location>
</feature>
<accession>A0A1H2WQ37</accession>
<feature type="compositionally biased region" description="Pro residues" evidence="1">
    <location>
        <begin position="209"/>
        <end position="248"/>
    </location>
</feature>
<evidence type="ECO:0000256" key="1">
    <source>
        <dbReference type="SAM" id="MobiDB-lite"/>
    </source>
</evidence>
<dbReference type="InterPro" id="IPR018649">
    <property type="entry name" value="SHOCT"/>
</dbReference>
<feature type="compositionally biased region" description="Low complexity" evidence="1">
    <location>
        <begin position="257"/>
        <end position="271"/>
    </location>
</feature>
<keyword evidence="4" id="KW-1185">Reference proteome</keyword>
<sequence>MTLLTDDGQRIVADMSARYGVSQDAVLTLLGAVNAGGLTQAQFSHPELGGMGQWSQGGMIMIGDMFNNGLKMTVDQMCTECANHLRGVQVYAPPPPPGSWQGQSQGGGSSLFVSGGQQQGGFNSWWPQGLGQPSSTGSQNDMSYAVFPQARRLAIRLGGQVTVYDLGDHEVWGFSQQQGYDQSLTFSSQFGVVRVADLPMVSVDGRDMAPPPPPAPEPWSPPETPLAFAPPPPAPAPEPQFQPAPAPQPGGQGSGHSTGQSTGQTTGGMSTDELFSMIGKLAELRDKGILSEDEFQAKKADLLSRI</sequence>
<protein>
    <submittedName>
        <fullName evidence="3">Short C-terminal domain-containing protein</fullName>
    </submittedName>
</protein>
<dbReference type="Pfam" id="PF09851">
    <property type="entry name" value="SHOCT"/>
    <property type="match status" value="1"/>
</dbReference>
<organism evidence="3 4">
    <name type="scientific">Albimonas donghaensis</name>
    <dbReference type="NCBI Taxonomy" id="356660"/>
    <lineage>
        <taxon>Bacteria</taxon>
        <taxon>Pseudomonadati</taxon>
        <taxon>Pseudomonadota</taxon>
        <taxon>Alphaproteobacteria</taxon>
        <taxon>Rhodobacterales</taxon>
        <taxon>Paracoccaceae</taxon>
        <taxon>Albimonas</taxon>
    </lineage>
</organism>